<evidence type="ECO:0000313" key="2">
    <source>
        <dbReference type="Proteomes" id="UP001066276"/>
    </source>
</evidence>
<comment type="caution">
    <text evidence="1">The sequence shown here is derived from an EMBL/GenBank/DDBJ whole genome shotgun (WGS) entry which is preliminary data.</text>
</comment>
<name>A0AAV7N6R2_PLEWA</name>
<protein>
    <submittedName>
        <fullName evidence="1">Uncharacterized protein</fullName>
    </submittedName>
</protein>
<dbReference type="Proteomes" id="UP001066276">
    <property type="component" value="Chromosome 9"/>
</dbReference>
<dbReference type="EMBL" id="JANPWB010000013">
    <property type="protein sequence ID" value="KAJ1108898.1"/>
    <property type="molecule type" value="Genomic_DNA"/>
</dbReference>
<sequence length="136" mass="14896">MLHNLALRRQVPFLQEDVPGDGLVAAVEPVDSEEEDAEEEDVDNRSNIIQHAAVCTANGLPRLKDRCGDSWVVILWAYSCWRNGVGFGTASLSLTFGLADLCGCRYSGGFLSVRHITHRGIPPQSRYVDGCQHGGR</sequence>
<reference evidence="1" key="1">
    <citation type="journal article" date="2022" name="bioRxiv">
        <title>Sequencing and chromosome-scale assembly of the giantPleurodeles waltlgenome.</title>
        <authorList>
            <person name="Brown T."/>
            <person name="Elewa A."/>
            <person name="Iarovenko S."/>
            <person name="Subramanian E."/>
            <person name="Araus A.J."/>
            <person name="Petzold A."/>
            <person name="Susuki M."/>
            <person name="Suzuki K.-i.T."/>
            <person name="Hayashi T."/>
            <person name="Toyoda A."/>
            <person name="Oliveira C."/>
            <person name="Osipova E."/>
            <person name="Leigh N.D."/>
            <person name="Simon A."/>
            <person name="Yun M.H."/>
        </authorList>
    </citation>
    <scope>NUCLEOTIDE SEQUENCE</scope>
    <source>
        <strain evidence="1">20211129_DDA</strain>
        <tissue evidence="1">Liver</tissue>
    </source>
</reference>
<gene>
    <name evidence="1" type="ORF">NDU88_006268</name>
</gene>
<evidence type="ECO:0000313" key="1">
    <source>
        <dbReference type="EMBL" id="KAJ1108898.1"/>
    </source>
</evidence>
<accession>A0AAV7N6R2</accession>
<proteinExistence type="predicted"/>
<keyword evidence="2" id="KW-1185">Reference proteome</keyword>
<organism evidence="1 2">
    <name type="scientific">Pleurodeles waltl</name>
    <name type="common">Iberian ribbed newt</name>
    <dbReference type="NCBI Taxonomy" id="8319"/>
    <lineage>
        <taxon>Eukaryota</taxon>
        <taxon>Metazoa</taxon>
        <taxon>Chordata</taxon>
        <taxon>Craniata</taxon>
        <taxon>Vertebrata</taxon>
        <taxon>Euteleostomi</taxon>
        <taxon>Amphibia</taxon>
        <taxon>Batrachia</taxon>
        <taxon>Caudata</taxon>
        <taxon>Salamandroidea</taxon>
        <taxon>Salamandridae</taxon>
        <taxon>Pleurodelinae</taxon>
        <taxon>Pleurodeles</taxon>
    </lineage>
</organism>
<dbReference type="AlphaFoldDB" id="A0AAV7N6R2"/>